<protein>
    <recommendedName>
        <fullName evidence="13">Reelin</fullName>
    </recommendedName>
</protein>
<evidence type="ECO:0000256" key="15">
    <source>
        <dbReference type="ARBA" id="ARBA00046064"/>
    </source>
</evidence>
<keyword evidence="10" id="KW-0106">Calcium</keyword>
<dbReference type="GO" id="GO:0007155">
    <property type="term" value="P:cell adhesion"/>
    <property type="evidence" value="ECO:0007669"/>
    <property type="project" value="UniProtKB-KW"/>
</dbReference>
<accession>A0A8C4R0D7</accession>
<keyword evidence="11" id="KW-0130">Cell adhesion</keyword>
<proteinExistence type="inferred from homology"/>
<evidence type="ECO:0000313" key="17">
    <source>
        <dbReference type="Proteomes" id="UP000694388"/>
    </source>
</evidence>
<dbReference type="Ensembl" id="ENSEBUT00000023495.1">
    <property type="protein sequence ID" value="ENSEBUP00000022918.1"/>
    <property type="gene ID" value="ENSEBUG00000014127.1"/>
</dbReference>
<comment type="subcellular location">
    <subcellularLocation>
        <location evidence="1">Secreted</location>
        <location evidence="1">Extracellular space</location>
        <location evidence="1">Extracellular matrix</location>
    </subcellularLocation>
</comment>
<reference evidence="16" key="2">
    <citation type="submission" date="2025-09" db="UniProtKB">
        <authorList>
            <consortium name="Ensembl"/>
        </authorList>
    </citation>
    <scope>IDENTIFICATION</scope>
</reference>
<dbReference type="GO" id="GO:0046872">
    <property type="term" value="F:metal ion binding"/>
    <property type="evidence" value="ECO:0007669"/>
    <property type="project" value="UniProtKB-KW"/>
</dbReference>
<keyword evidence="8" id="KW-0720">Serine protease</keyword>
<dbReference type="GO" id="GO:0007417">
    <property type="term" value="P:central nervous system development"/>
    <property type="evidence" value="ECO:0007669"/>
    <property type="project" value="InterPro"/>
</dbReference>
<evidence type="ECO:0000313" key="16">
    <source>
        <dbReference type="Ensembl" id="ENSEBUP00000022918.1"/>
    </source>
</evidence>
<dbReference type="Pfam" id="PF21471">
    <property type="entry name" value="Reelin_subrepeat-B"/>
    <property type="match status" value="1"/>
</dbReference>
<keyword evidence="3" id="KW-0964">Secreted</keyword>
<dbReference type="GO" id="GO:0006508">
    <property type="term" value="P:proteolysis"/>
    <property type="evidence" value="ECO:0007669"/>
    <property type="project" value="UniProtKB-KW"/>
</dbReference>
<dbReference type="GeneTree" id="ENSGT00580000081623"/>
<comment type="similarity">
    <text evidence="12">Belongs to the reelin family.</text>
</comment>
<evidence type="ECO:0000256" key="3">
    <source>
        <dbReference type="ARBA" id="ARBA00022525"/>
    </source>
</evidence>
<evidence type="ECO:0000256" key="13">
    <source>
        <dbReference type="ARBA" id="ARBA00023900"/>
    </source>
</evidence>
<evidence type="ECO:0000256" key="10">
    <source>
        <dbReference type="ARBA" id="ARBA00022837"/>
    </source>
</evidence>
<dbReference type="GO" id="GO:0070325">
    <property type="term" value="F:lipoprotein particle receptor binding"/>
    <property type="evidence" value="ECO:0007669"/>
    <property type="project" value="InterPro"/>
</dbReference>
<dbReference type="InterPro" id="IPR034968">
    <property type="entry name" value="Reelin"/>
</dbReference>
<evidence type="ECO:0000256" key="8">
    <source>
        <dbReference type="ARBA" id="ARBA00022825"/>
    </source>
</evidence>
<evidence type="ECO:0000256" key="9">
    <source>
        <dbReference type="ARBA" id="ARBA00022833"/>
    </source>
</evidence>
<dbReference type="Proteomes" id="UP000694388">
    <property type="component" value="Unplaced"/>
</dbReference>
<dbReference type="AlphaFoldDB" id="A0A8C4R0D7"/>
<dbReference type="OMA" id="SYHQPEL"/>
<dbReference type="Gene3D" id="2.60.120.260">
    <property type="entry name" value="Galactose-binding domain-like"/>
    <property type="match status" value="1"/>
</dbReference>
<keyword evidence="4" id="KW-0272">Extracellular matrix</keyword>
<comment type="subunit">
    <text evidence="14">Oligomer of disulfide-linked homodimers.</text>
</comment>
<dbReference type="InterPro" id="IPR049419">
    <property type="entry name" value="Reelin_subrepeat-B"/>
</dbReference>
<dbReference type="GO" id="GO:0005615">
    <property type="term" value="C:extracellular space"/>
    <property type="evidence" value="ECO:0007669"/>
    <property type="project" value="TreeGrafter"/>
</dbReference>
<dbReference type="GO" id="GO:0043005">
    <property type="term" value="C:neuron projection"/>
    <property type="evidence" value="ECO:0007669"/>
    <property type="project" value="TreeGrafter"/>
</dbReference>
<dbReference type="GO" id="GO:0001764">
    <property type="term" value="P:neuron migration"/>
    <property type="evidence" value="ECO:0007669"/>
    <property type="project" value="InterPro"/>
</dbReference>
<name>A0A8C4R0D7_EPTBU</name>
<evidence type="ECO:0000256" key="7">
    <source>
        <dbReference type="ARBA" id="ARBA00022801"/>
    </source>
</evidence>
<organism evidence="16 17">
    <name type="scientific">Eptatretus burgeri</name>
    <name type="common">Inshore hagfish</name>
    <dbReference type="NCBI Taxonomy" id="7764"/>
    <lineage>
        <taxon>Eukaryota</taxon>
        <taxon>Metazoa</taxon>
        <taxon>Chordata</taxon>
        <taxon>Craniata</taxon>
        <taxon>Vertebrata</taxon>
        <taxon>Cyclostomata</taxon>
        <taxon>Myxini</taxon>
        <taxon>Myxiniformes</taxon>
        <taxon>Myxinidae</taxon>
        <taxon>Eptatretinae</taxon>
        <taxon>Eptatretus</taxon>
    </lineage>
</organism>
<dbReference type="PANTHER" id="PTHR11841">
    <property type="entry name" value="REELIN"/>
    <property type="match status" value="1"/>
</dbReference>
<evidence type="ECO:0000256" key="5">
    <source>
        <dbReference type="ARBA" id="ARBA00022670"/>
    </source>
</evidence>
<keyword evidence="7" id="KW-0378">Hydrolase</keyword>
<evidence type="ECO:0000256" key="4">
    <source>
        <dbReference type="ARBA" id="ARBA00022530"/>
    </source>
</evidence>
<keyword evidence="9" id="KW-0862">Zinc</keyword>
<keyword evidence="17" id="KW-1185">Reference proteome</keyword>
<reference evidence="16" key="1">
    <citation type="submission" date="2025-08" db="UniProtKB">
        <authorList>
            <consortium name="Ensembl"/>
        </authorList>
    </citation>
    <scope>IDENTIFICATION</scope>
</reference>
<keyword evidence="2" id="KW-0217">Developmental protein</keyword>
<evidence type="ECO:0000256" key="14">
    <source>
        <dbReference type="ARBA" id="ARBA00044961"/>
    </source>
</evidence>
<evidence type="ECO:0000256" key="2">
    <source>
        <dbReference type="ARBA" id="ARBA00022473"/>
    </source>
</evidence>
<dbReference type="GO" id="GO:0008236">
    <property type="term" value="F:serine-type peptidase activity"/>
    <property type="evidence" value="ECO:0007669"/>
    <property type="project" value="UniProtKB-KW"/>
</dbReference>
<evidence type="ECO:0000256" key="12">
    <source>
        <dbReference type="ARBA" id="ARBA00023773"/>
    </source>
</evidence>
<evidence type="ECO:0000256" key="11">
    <source>
        <dbReference type="ARBA" id="ARBA00022889"/>
    </source>
</evidence>
<evidence type="ECO:0000256" key="1">
    <source>
        <dbReference type="ARBA" id="ARBA00004498"/>
    </source>
</evidence>
<sequence>MHGQAVVFCQSQGLRQLTTTKLNTTSASALQFTIGSGSCRWGKNDPRISLYFSRSLFMDDVQSWTKVESIRLSRRGTVHIVPLPQEARAFGVTLRWQQDFVRLRDGIVLANKEENGYQGCWALDNVLVVNGARRPAFLQDDMDPMNTDNWLFFPGAVIKVCCPSFLLYLCFP</sequence>
<keyword evidence="5" id="KW-0645">Protease</keyword>
<comment type="function">
    <text evidence="15">Extracellular matrix serine protease secreted by pioneer neurons that plays a role in layering of neurons in the cerebral cortex and cerebellum by coordinating cell positioning during neurodevelopment. Regulates microtubule function in neurons and neuronal migration. Binding to the extracellular domains of lipoprotein receptors VLDLR and LRP8/APOER2 induces tyrosine phosphorylation of DAB1 and modulation of TAU phosphorylation. Affects migration of sympathetic preganglionic neurons in the spinal cord, where it seems to act as a barrier to neuronal migration. Enzymatic activity is important for the modulation of cell adhesion.</text>
</comment>
<dbReference type="PANTHER" id="PTHR11841:SF1">
    <property type="entry name" value="REELIN"/>
    <property type="match status" value="1"/>
</dbReference>
<evidence type="ECO:0000256" key="6">
    <source>
        <dbReference type="ARBA" id="ARBA00022723"/>
    </source>
</evidence>
<keyword evidence="6" id="KW-0479">Metal-binding</keyword>